<feature type="coiled-coil region" evidence="1">
    <location>
        <begin position="349"/>
        <end position="376"/>
    </location>
</feature>
<sequence length="434" mass="50782">MHPAESLTASENALRFYVRNLRRRYFSKWEQYITMKRAGEEALRLAHQRATLFYVQRCLRKALRAWEVYVYEVVPGLERDGLEHMQRAYLQTAFRHLRNTYLRREELWQRAEEWYKLSREPLLLNILIVWRAAAADQRARLLAESSAAFSYRHLLLLCFRHWHARSIQLQRAIFDSQYLTERIETSLLQRALSATFDAFVSRRAQRQAVEAAMQSYAKRRKAHLLEYVLKQMLDTINRADTGRADEVARKARAEYLKTLETSRMSRLRPTLPEVPPIQTTSVVEPVQVLKQDARREGPPIPQKRARPAPRGLQKPVVPPEDISIRSQSVSISEPTVDPSPLTEHEVALLDECMDEYVAVSRQIDELKGEIRALQTKHAEVMVLMETTQYPHAVSLELHTIEYALKDKEALLQERKEREMGLAKILEKYKKDLLE</sequence>
<organism evidence="3 4">
    <name type="scientific">Giardia muris</name>
    <dbReference type="NCBI Taxonomy" id="5742"/>
    <lineage>
        <taxon>Eukaryota</taxon>
        <taxon>Metamonada</taxon>
        <taxon>Diplomonadida</taxon>
        <taxon>Hexamitidae</taxon>
        <taxon>Giardiinae</taxon>
        <taxon>Giardia</taxon>
    </lineage>
</organism>
<accession>A0A4Z1SSK5</accession>
<dbReference type="Proteomes" id="UP000315496">
    <property type="component" value="Chromosome 2"/>
</dbReference>
<comment type="caution">
    <text evidence="3">The sequence shown here is derived from an EMBL/GenBank/DDBJ whole genome shotgun (WGS) entry which is preliminary data.</text>
</comment>
<name>A0A4Z1SSK5_GIAMU</name>
<keyword evidence="4" id="KW-1185">Reference proteome</keyword>
<dbReference type="AlphaFoldDB" id="A0A4Z1SSK5"/>
<evidence type="ECO:0000256" key="2">
    <source>
        <dbReference type="SAM" id="MobiDB-lite"/>
    </source>
</evidence>
<evidence type="ECO:0000313" key="4">
    <source>
        <dbReference type="Proteomes" id="UP000315496"/>
    </source>
</evidence>
<gene>
    <name evidence="3" type="ORF">GMRT_15325</name>
</gene>
<dbReference type="EMBL" id="VDLU01000002">
    <property type="protein sequence ID" value="TNJ28906.1"/>
    <property type="molecule type" value="Genomic_DNA"/>
</dbReference>
<dbReference type="OrthoDB" id="10255683at2759"/>
<feature type="region of interest" description="Disordered" evidence="2">
    <location>
        <begin position="292"/>
        <end position="319"/>
    </location>
</feature>
<dbReference type="VEuPathDB" id="GiardiaDB:GMRT_15325"/>
<proteinExistence type="predicted"/>
<reference evidence="3 4" key="1">
    <citation type="submission" date="2019-05" db="EMBL/GenBank/DDBJ databases">
        <title>The compact genome of Giardia muris reveals important steps in the evolution of intestinal protozoan parasites.</title>
        <authorList>
            <person name="Xu F."/>
            <person name="Jimenez-Gonzalez A."/>
            <person name="Einarsson E."/>
            <person name="Astvaldsson A."/>
            <person name="Peirasmaki D."/>
            <person name="Eckmann L."/>
            <person name="Andersson J.O."/>
            <person name="Svard S.G."/>
            <person name="Jerlstrom-Hultqvist J."/>
        </authorList>
    </citation>
    <scope>NUCLEOTIDE SEQUENCE [LARGE SCALE GENOMIC DNA]</scope>
    <source>
        <strain evidence="3 4">Roberts-Thomson</strain>
    </source>
</reference>
<keyword evidence="1" id="KW-0175">Coiled coil</keyword>
<protein>
    <submittedName>
        <fullName evidence="3">Uncharacterized protein</fullName>
    </submittedName>
</protein>
<evidence type="ECO:0000256" key="1">
    <source>
        <dbReference type="SAM" id="Coils"/>
    </source>
</evidence>
<evidence type="ECO:0000313" key="3">
    <source>
        <dbReference type="EMBL" id="TNJ28906.1"/>
    </source>
</evidence>